<sequence>MPVLPRKSRCCLWRYEPDHYRQKSYFRTLFSDSFRHHIVKTSC</sequence>
<proteinExistence type="predicted"/>
<reference evidence="1 2" key="1">
    <citation type="submission" date="2011-12" db="EMBL/GenBank/DDBJ databases">
        <authorList>
            <person name="Brinkac L."/>
            <person name="Radune D."/>
            <person name="Sanka R."/>
            <person name="Selengut J."/>
            <person name="DebRoy C."/>
            <person name="Feng P."/>
            <person name="Fratamico P.M."/>
            <person name="Kapur V."/>
            <person name="Kariyawasam S."/>
            <person name="Losada L."/>
            <person name="Nierman W.C."/>
            <person name="Nelson K."/>
        </authorList>
    </citation>
    <scope>NUCLEOTIDE SEQUENCE [LARGE SCALE GENOMIC DNA]</scope>
    <source>
        <strain evidence="1 2">4.0967</strain>
    </source>
</reference>
<dbReference type="Proteomes" id="UP000003866">
    <property type="component" value="Unassembled WGS sequence"/>
</dbReference>
<gene>
    <name evidence="1" type="ORF">EC40967_4431</name>
</gene>
<evidence type="ECO:0000313" key="1">
    <source>
        <dbReference type="EMBL" id="EII37564.1"/>
    </source>
</evidence>
<dbReference type="EMBL" id="AFAA02000006">
    <property type="protein sequence ID" value="EII37564.1"/>
    <property type="molecule type" value="Genomic_DNA"/>
</dbReference>
<protein>
    <submittedName>
        <fullName evidence="1">Uncharacterized protein</fullName>
    </submittedName>
</protein>
<name>A0AAN3VA60_ECOLX</name>
<evidence type="ECO:0000313" key="2">
    <source>
        <dbReference type="Proteomes" id="UP000003866"/>
    </source>
</evidence>
<dbReference type="AlphaFoldDB" id="A0AAN3VA60"/>
<accession>A0AAN3VA60</accession>
<organism evidence="1 2">
    <name type="scientific">Escherichia coli 4.0967</name>
    <dbReference type="NCBI Taxonomy" id="869687"/>
    <lineage>
        <taxon>Bacteria</taxon>
        <taxon>Pseudomonadati</taxon>
        <taxon>Pseudomonadota</taxon>
        <taxon>Gammaproteobacteria</taxon>
        <taxon>Enterobacterales</taxon>
        <taxon>Enterobacteriaceae</taxon>
        <taxon>Escherichia</taxon>
    </lineage>
</organism>
<comment type="caution">
    <text evidence="1">The sequence shown here is derived from an EMBL/GenBank/DDBJ whole genome shotgun (WGS) entry which is preliminary data.</text>
</comment>